<accession>A0ABD5UXW7</accession>
<dbReference type="EMBL" id="JBHSXQ010000001">
    <property type="protein sequence ID" value="MFC6903671.1"/>
    <property type="molecule type" value="Genomic_DNA"/>
</dbReference>
<name>A0ABD5UXW7_9EURY</name>
<evidence type="ECO:0000313" key="2">
    <source>
        <dbReference type="Proteomes" id="UP001596312"/>
    </source>
</evidence>
<organism evidence="1 2">
    <name type="scientific">Halalkalicoccus tibetensis</name>
    <dbReference type="NCBI Taxonomy" id="175632"/>
    <lineage>
        <taxon>Archaea</taxon>
        <taxon>Methanobacteriati</taxon>
        <taxon>Methanobacteriota</taxon>
        <taxon>Stenosarchaea group</taxon>
        <taxon>Halobacteria</taxon>
        <taxon>Halobacteriales</taxon>
        <taxon>Halococcaceae</taxon>
        <taxon>Halalkalicoccus</taxon>
    </lineage>
</organism>
<gene>
    <name evidence="1" type="ORF">ACFQGH_00500</name>
</gene>
<protein>
    <recommendedName>
        <fullName evidence="3">Small CPxCG-related zinc finger protein</fullName>
    </recommendedName>
</protein>
<proteinExistence type="predicted"/>
<evidence type="ECO:0008006" key="3">
    <source>
        <dbReference type="Google" id="ProtNLM"/>
    </source>
</evidence>
<evidence type="ECO:0000313" key="1">
    <source>
        <dbReference type="EMBL" id="MFC6903671.1"/>
    </source>
</evidence>
<reference evidence="1 2" key="1">
    <citation type="journal article" date="2019" name="Int. J. Syst. Evol. Microbiol.">
        <title>The Global Catalogue of Microorganisms (GCM) 10K type strain sequencing project: providing services to taxonomists for standard genome sequencing and annotation.</title>
        <authorList>
            <consortium name="The Broad Institute Genomics Platform"/>
            <consortium name="The Broad Institute Genome Sequencing Center for Infectious Disease"/>
            <person name="Wu L."/>
            <person name="Ma J."/>
        </authorList>
    </citation>
    <scope>NUCLEOTIDE SEQUENCE [LARGE SCALE GENOMIC DNA]</scope>
    <source>
        <strain evidence="1 2">CGMCC 1.3240</strain>
    </source>
</reference>
<comment type="caution">
    <text evidence="1">The sequence shown here is derived from an EMBL/GenBank/DDBJ whole genome shotgun (WGS) entry which is preliminary data.</text>
</comment>
<keyword evidence="2" id="KW-1185">Reference proteome</keyword>
<dbReference type="Proteomes" id="UP001596312">
    <property type="component" value="Unassembled WGS sequence"/>
</dbReference>
<sequence length="58" mass="6380">MDRGSTPAVIPPLVRRCPDCGHLGFGPRFSAVETEEGRRLECPACSARFEPVDRPLLN</sequence>
<dbReference type="AlphaFoldDB" id="A0ABD5UXW7"/>